<proteinExistence type="predicted"/>
<sequence length="127" mass="14135">MYPTGLHLTTTATASAAPRKKQSTHCHPAEHNRFRPDQQRMGPVRRSPQSVLTGHHHADVARSASGNSHLNYQPSQPVKAPEHRPTLAQSPVTNTIQAATDRHCSRRVDIDKPEIRLRPVTKNNSMT</sequence>
<evidence type="ECO:0000256" key="1">
    <source>
        <dbReference type="SAM" id="MobiDB-lite"/>
    </source>
</evidence>
<feature type="compositionally biased region" description="Polar residues" evidence="1">
    <location>
        <begin position="64"/>
        <end position="76"/>
    </location>
</feature>
<gene>
    <name evidence="2" type="primary">MLCB1610.03c</name>
</gene>
<accession>Q9X7A6</accession>
<dbReference type="AlphaFoldDB" id="Q9X7A6"/>
<name>Q9X7A6_MYCLR</name>
<feature type="compositionally biased region" description="Polar residues" evidence="1">
    <location>
        <begin position="87"/>
        <end position="98"/>
    </location>
</feature>
<feature type="region of interest" description="Disordered" evidence="1">
    <location>
        <begin position="1"/>
        <end position="109"/>
    </location>
</feature>
<evidence type="ECO:0000313" key="2">
    <source>
        <dbReference type="EMBL" id="CAB43149.1"/>
    </source>
</evidence>
<feature type="compositionally biased region" description="Basic and acidic residues" evidence="1">
    <location>
        <begin position="27"/>
        <end position="38"/>
    </location>
</feature>
<dbReference type="PIR" id="T45234">
    <property type="entry name" value="T45234"/>
</dbReference>
<reference evidence="2" key="3">
    <citation type="submission" date="1999-05" db="EMBL/GenBank/DDBJ databases">
        <authorList>
            <person name="Seeger K.J."/>
            <person name="Harris D."/>
        </authorList>
    </citation>
    <scope>NUCLEOTIDE SEQUENCE</scope>
</reference>
<protein>
    <submittedName>
        <fullName evidence="2">Uncharacterized protein MLCB1610.03c</fullName>
    </submittedName>
</protein>
<reference evidence="2" key="1">
    <citation type="journal article" date="1993" name="Mol. Microbiol.">
        <title>Use of an ordered cosmid library to deduce the genomic organization of Mycobacterium leprae.</title>
        <authorList>
            <person name="Eiglmeier K."/>
            <person name="Honore N."/>
            <person name="Woods S.A."/>
            <person name="Caudron B."/>
            <person name="Cole S.T."/>
        </authorList>
    </citation>
    <scope>NUCLEOTIDE SEQUENCE</scope>
</reference>
<organism evidence="2">
    <name type="scientific">Mycobacterium leprae</name>
    <dbReference type="NCBI Taxonomy" id="1769"/>
    <lineage>
        <taxon>Bacteria</taxon>
        <taxon>Bacillati</taxon>
        <taxon>Actinomycetota</taxon>
        <taxon>Actinomycetes</taxon>
        <taxon>Mycobacteriales</taxon>
        <taxon>Mycobacteriaceae</taxon>
        <taxon>Mycobacterium</taxon>
    </lineage>
</organism>
<dbReference type="EMBL" id="AL049913">
    <property type="protein sequence ID" value="CAB43149.1"/>
    <property type="molecule type" value="Genomic_DNA"/>
</dbReference>
<feature type="compositionally biased region" description="Basic and acidic residues" evidence="1">
    <location>
        <begin position="100"/>
        <end position="109"/>
    </location>
</feature>
<reference evidence="2" key="2">
    <citation type="submission" date="1999-03" db="EMBL/GenBank/DDBJ databases">
        <authorList>
            <person name="James K.D."/>
            <person name="Parkhill J."/>
            <person name="Barrell B.G."/>
            <person name="Rajandream M.A."/>
        </authorList>
    </citation>
    <scope>NUCLEOTIDE SEQUENCE</scope>
</reference>